<evidence type="ECO:0000256" key="2">
    <source>
        <dbReference type="SAM" id="Phobius"/>
    </source>
</evidence>
<feature type="transmembrane region" description="Helical" evidence="2">
    <location>
        <begin position="141"/>
        <end position="161"/>
    </location>
</feature>
<protein>
    <recommendedName>
        <fullName evidence="5">Zinc ribbon domain-containing protein</fullName>
    </recommendedName>
</protein>
<evidence type="ECO:0008006" key="5">
    <source>
        <dbReference type="Google" id="ProtNLM"/>
    </source>
</evidence>
<dbReference type="RefSeq" id="WP_343882393.1">
    <property type="nucleotide sequence ID" value="NZ_BAAAFO010000003.1"/>
</dbReference>
<feature type="transmembrane region" description="Helical" evidence="2">
    <location>
        <begin position="246"/>
        <end position="264"/>
    </location>
</feature>
<feature type="transmembrane region" description="Helical" evidence="2">
    <location>
        <begin position="199"/>
        <end position="226"/>
    </location>
</feature>
<proteinExistence type="predicted"/>
<evidence type="ECO:0000256" key="1">
    <source>
        <dbReference type="SAM" id="MobiDB-lite"/>
    </source>
</evidence>
<reference evidence="3 4" key="1">
    <citation type="journal article" date="2019" name="Int. J. Syst. Evol. Microbiol.">
        <title>The Global Catalogue of Microorganisms (GCM) 10K type strain sequencing project: providing services to taxonomists for standard genome sequencing and annotation.</title>
        <authorList>
            <consortium name="The Broad Institute Genomics Platform"/>
            <consortium name="The Broad Institute Genome Sequencing Center for Infectious Disease"/>
            <person name="Wu L."/>
            <person name="Ma J."/>
        </authorList>
    </citation>
    <scope>NUCLEOTIDE SEQUENCE [LARGE SCALE GENOMIC DNA]</scope>
    <source>
        <strain evidence="3 4">JCM 16242</strain>
    </source>
</reference>
<keyword evidence="2" id="KW-0472">Membrane</keyword>
<keyword evidence="2" id="KW-0812">Transmembrane</keyword>
<feature type="transmembrane region" description="Helical" evidence="2">
    <location>
        <begin position="167"/>
        <end position="187"/>
    </location>
</feature>
<feature type="transmembrane region" description="Helical" evidence="2">
    <location>
        <begin position="276"/>
        <end position="296"/>
    </location>
</feature>
<name>A0ABN0UJX6_9GAMM</name>
<feature type="transmembrane region" description="Helical" evidence="2">
    <location>
        <begin position="105"/>
        <end position="129"/>
    </location>
</feature>
<feature type="transmembrane region" description="Helical" evidence="2">
    <location>
        <begin position="56"/>
        <end position="77"/>
    </location>
</feature>
<comment type="caution">
    <text evidence="3">The sequence shown here is derived from an EMBL/GenBank/DDBJ whole genome shotgun (WGS) entry which is preliminary data.</text>
</comment>
<keyword evidence="4" id="KW-1185">Reference proteome</keyword>
<feature type="region of interest" description="Disordered" evidence="1">
    <location>
        <begin position="320"/>
        <end position="355"/>
    </location>
</feature>
<feature type="transmembrane region" description="Helical" evidence="2">
    <location>
        <begin position="24"/>
        <end position="44"/>
    </location>
</feature>
<gene>
    <name evidence="3" type="ORF">GCM10009126_17900</name>
</gene>
<evidence type="ECO:0000313" key="4">
    <source>
        <dbReference type="Proteomes" id="UP001500657"/>
    </source>
</evidence>
<accession>A0ABN0UJX6</accession>
<sequence>MPTPTPTTPDGNILSALETLRSPANLVLVAGAAILALLILTMAMAGMAHGGAATTLGLLLIVLAWLVGEAGYCAVTLRRLQASRGYRPGGVAGSAISGFAAAVKVLLAMLLLGAAVLLLMLAASLLFLVTQIPGIGPALNYLVFPIVALVIGVALYALLFIAAPLAAVAACSGRSVFGIVATVVLVIRSRLFDTAVRGVLLNLMAAFVIVLALIIVSLGVGASGALQQMVHVGHDHVGRYGHMGGYGGMYGALGGMGGGLPAALASLRTVGAASAVLYFLAFSLGLMVCAGGWVAIFNDIASDLDPTALEAQMRAQAARAQQKAREVQARATQLAREHTGKSGDGTPPGSTPPDA</sequence>
<dbReference type="Proteomes" id="UP001500657">
    <property type="component" value="Unassembled WGS sequence"/>
</dbReference>
<dbReference type="EMBL" id="BAAAFO010000003">
    <property type="protein sequence ID" value="GAA0253037.1"/>
    <property type="molecule type" value="Genomic_DNA"/>
</dbReference>
<organism evidence="3 4">
    <name type="scientific">Rhodanobacter caeni</name>
    <dbReference type="NCBI Taxonomy" id="657654"/>
    <lineage>
        <taxon>Bacteria</taxon>
        <taxon>Pseudomonadati</taxon>
        <taxon>Pseudomonadota</taxon>
        <taxon>Gammaproteobacteria</taxon>
        <taxon>Lysobacterales</taxon>
        <taxon>Rhodanobacteraceae</taxon>
        <taxon>Rhodanobacter</taxon>
    </lineage>
</organism>
<evidence type="ECO:0000313" key="3">
    <source>
        <dbReference type="EMBL" id="GAA0253037.1"/>
    </source>
</evidence>
<keyword evidence="2" id="KW-1133">Transmembrane helix</keyword>